<evidence type="ECO:0000256" key="2">
    <source>
        <dbReference type="SAM" id="SignalP"/>
    </source>
</evidence>
<dbReference type="AlphaFoldDB" id="A0A9P5TWR8"/>
<dbReference type="Proteomes" id="UP000772434">
    <property type="component" value="Unassembled WGS sequence"/>
</dbReference>
<feature type="chain" id="PRO_5040268450" evidence="2">
    <location>
        <begin position="25"/>
        <end position="92"/>
    </location>
</feature>
<sequence>MYKFFSAVFALLLVQTLATGGVSATCTSNDDVIMAKSVARTSLKVLGVLSDASLRCHLVTEWVHGALRESVSSEREPLDVKFSAKPPPSADP</sequence>
<reference evidence="3" key="1">
    <citation type="submission" date="2020-11" db="EMBL/GenBank/DDBJ databases">
        <authorList>
            <consortium name="DOE Joint Genome Institute"/>
            <person name="Ahrendt S."/>
            <person name="Riley R."/>
            <person name="Andreopoulos W."/>
            <person name="Labutti K."/>
            <person name="Pangilinan J."/>
            <person name="Ruiz-Duenas F.J."/>
            <person name="Barrasa J.M."/>
            <person name="Sanchez-Garcia M."/>
            <person name="Camarero S."/>
            <person name="Miyauchi S."/>
            <person name="Serrano A."/>
            <person name="Linde D."/>
            <person name="Babiker R."/>
            <person name="Drula E."/>
            <person name="Ayuso-Fernandez I."/>
            <person name="Pacheco R."/>
            <person name="Padilla G."/>
            <person name="Ferreira P."/>
            <person name="Barriuso J."/>
            <person name="Kellner H."/>
            <person name="Castanera R."/>
            <person name="Alfaro M."/>
            <person name="Ramirez L."/>
            <person name="Pisabarro A.G."/>
            <person name="Kuo A."/>
            <person name="Tritt A."/>
            <person name="Lipzen A."/>
            <person name="He G."/>
            <person name="Yan M."/>
            <person name="Ng V."/>
            <person name="Cullen D."/>
            <person name="Martin F."/>
            <person name="Rosso M.-N."/>
            <person name="Henrissat B."/>
            <person name="Hibbett D."/>
            <person name="Martinez A.T."/>
            <person name="Grigoriev I.V."/>
        </authorList>
    </citation>
    <scope>NUCLEOTIDE SEQUENCE</scope>
    <source>
        <strain evidence="3">AH 40177</strain>
    </source>
</reference>
<evidence type="ECO:0000313" key="4">
    <source>
        <dbReference type="Proteomes" id="UP000772434"/>
    </source>
</evidence>
<accession>A0A9P5TWR8</accession>
<protein>
    <submittedName>
        <fullName evidence="3">Uncharacterized protein</fullName>
    </submittedName>
</protein>
<proteinExistence type="predicted"/>
<gene>
    <name evidence="3" type="ORF">BDP27DRAFT_1454470</name>
</gene>
<comment type="caution">
    <text evidence="3">The sequence shown here is derived from an EMBL/GenBank/DDBJ whole genome shotgun (WGS) entry which is preliminary data.</text>
</comment>
<feature type="signal peptide" evidence="2">
    <location>
        <begin position="1"/>
        <end position="24"/>
    </location>
</feature>
<evidence type="ECO:0000313" key="3">
    <source>
        <dbReference type="EMBL" id="KAF9056730.1"/>
    </source>
</evidence>
<dbReference type="EMBL" id="JADNRY010000436">
    <property type="protein sequence ID" value="KAF9056730.1"/>
    <property type="molecule type" value="Genomic_DNA"/>
</dbReference>
<feature type="region of interest" description="Disordered" evidence="1">
    <location>
        <begin position="70"/>
        <end position="92"/>
    </location>
</feature>
<keyword evidence="2" id="KW-0732">Signal</keyword>
<organism evidence="3 4">
    <name type="scientific">Rhodocollybia butyracea</name>
    <dbReference type="NCBI Taxonomy" id="206335"/>
    <lineage>
        <taxon>Eukaryota</taxon>
        <taxon>Fungi</taxon>
        <taxon>Dikarya</taxon>
        <taxon>Basidiomycota</taxon>
        <taxon>Agaricomycotina</taxon>
        <taxon>Agaricomycetes</taxon>
        <taxon>Agaricomycetidae</taxon>
        <taxon>Agaricales</taxon>
        <taxon>Marasmiineae</taxon>
        <taxon>Omphalotaceae</taxon>
        <taxon>Rhodocollybia</taxon>
    </lineage>
</organism>
<name>A0A9P5TWR8_9AGAR</name>
<evidence type="ECO:0000256" key="1">
    <source>
        <dbReference type="SAM" id="MobiDB-lite"/>
    </source>
</evidence>
<keyword evidence="4" id="KW-1185">Reference proteome</keyword>